<dbReference type="GO" id="GO:0000932">
    <property type="term" value="C:P-body"/>
    <property type="evidence" value="ECO:0007669"/>
    <property type="project" value="TreeGrafter"/>
</dbReference>
<dbReference type="PROSITE" id="PS50023">
    <property type="entry name" value="LIM_DOMAIN_2"/>
    <property type="match status" value="1"/>
</dbReference>
<evidence type="ECO:0000256" key="2">
    <source>
        <dbReference type="ARBA" id="ARBA00022833"/>
    </source>
</evidence>
<proteinExistence type="predicted"/>
<dbReference type="GO" id="GO:0007010">
    <property type="term" value="P:cytoskeleton organization"/>
    <property type="evidence" value="ECO:0007669"/>
    <property type="project" value="TreeGrafter"/>
</dbReference>
<dbReference type="PROSITE" id="PS00478">
    <property type="entry name" value="LIM_DOMAIN_1"/>
    <property type="match status" value="1"/>
</dbReference>
<evidence type="ECO:0000256" key="3">
    <source>
        <dbReference type="ARBA" id="ARBA00023038"/>
    </source>
</evidence>
<dbReference type="Pfam" id="PF00412">
    <property type="entry name" value="LIM"/>
    <property type="match status" value="1"/>
</dbReference>
<dbReference type="PANTHER" id="PTHR24219:SF4">
    <property type="entry name" value="LIM DOMAIN-CONTAINING PROTEIN JUB"/>
    <property type="match status" value="1"/>
</dbReference>
<evidence type="ECO:0000256" key="1">
    <source>
        <dbReference type="ARBA" id="ARBA00022723"/>
    </source>
</evidence>
<evidence type="ECO:0000256" key="5">
    <source>
        <dbReference type="SAM" id="MobiDB-lite"/>
    </source>
</evidence>
<dbReference type="GO" id="GO:0005634">
    <property type="term" value="C:nucleus"/>
    <property type="evidence" value="ECO:0007669"/>
    <property type="project" value="TreeGrafter"/>
</dbReference>
<dbReference type="AlphaFoldDB" id="A0A5K3F7N9"/>
<name>A0A5K3F7N9_MESCO</name>
<protein>
    <submittedName>
        <fullName evidence="7">LIM zinc-binding domain-containing protein</fullName>
    </submittedName>
</protein>
<dbReference type="WBParaSite" id="MCU_006045-RA">
    <property type="protein sequence ID" value="MCU_006045-RA"/>
    <property type="gene ID" value="MCU_006045"/>
</dbReference>
<organism evidence="7">
    <name type="scientific">Mesocestoides corti</name>
    <name type="common">Flatworm</name>
    <dbReference type="NCBI Taxonomy" id="53468"/>
    <lineage>
        <taxon>Eukaryota</taxon>
        <taxon>Metazoa</taxon>
        <taxon>Spiralia</taxon>
        <taxon>Lophotrochozoa</taxon>
        <taxon>Platyhelminthes</taxon>
        <taxon>Cestoda</taxon>
        <taxon>Eucestoda</taxon>
        <taxon>Cyclophyllidea</taxon>
        <taxon>Mesocestoididae</taxon>
        <taxon>Mesocestoides</taxon>
    </lineage>
</organism>
<feature type="domain" description="LIM zinc-binding" evidence="6">
    <location>
        <begin position="132"/>
        <end position="193"/>
    </location>
</feature>
<feature type="compositionally biased region" description="Low complexity" evidence="5">
    <location>
        <begin position="107"/>
        <end position="121"/>
    </location>
</feature>
<dbReference type="SMART" id="SM00132">
    <property type="entry name" value="LIM"/>
    <property type="match status" value="1"/>
</dbReference>
<dbReference type="SUPFAM" id="SSF57716">
    <property type="entry name" value="Glucocorticoid receptor-like (DNA-binding domain)"/>
    <property type="match status" value="1"/>
</dbReference>
<sequence>MRSPTPPPPPPYAAKHTIIAAPPAVSNRTPATSPPSLVGKLPSLDPAGHRVSTALNITFSPTPSFASSSSSPARKSPSRPDTFGQVGGGGGFSVSAEVPRRHTVQRISSSSASIATPATASHGTAPPEWKPGVCSKCGARITNAASACQAMGCLYHDFCFVCCCCQRTLRGKTFYKDQDKIYCEDDYLYCGFQRMAEKCVACGHIIAQTVSRSGLSTQLSAVGSSNRFFDWADCGCCVRLILSQFSAGVCA</sequence>
<keyword evidence="1 4" id="KW-0479">Metal-binding</keyword>
<feature type="region of interest" description="Disordered" evidence="5">
    <location>
        <begin position="23"/>
        <end position="49"/>
    </location>
</feature>
<reference evidence="7" key="1">
    <citation type="submission" date="2019-11" db="UniProtKB">
        <authorList>
            <consortium name="WormBaseParasite"/>
        </authorList>
    </citation>
    <scope>IDENTIFICATION</scope>
</reference>
<feature type="compositionally biased region" description="Low complexity" evidence="5">
    <location>
        <begin position="62"/>
        <end position="84"/>
    </location>
</feature>
<keyword evidence="3 4" id="KW-0440">LIM domain</keyword>
<dbReference type="GO" id="GO:0005912">
    <property type="term" value="C:adherens junction"/>
    <property type="evidence" value="ECO:0007669"/>
    <property type="project" value="TreeGrafter"/>
</dbReference>
<dbReference type="GO" id="GO:0001666">
    <property type="term" value="P:response to hypoxia"/>
    <property type="evidence" value="ECO:0007669"/>
    <property type="project" value="TreeGrafter"/>
</dbReference>
<feature type="region of interest" description="Disordered" evidence="5">
    <location>
        <begin position="62"/>
        <end position="127"/>
    </location>
</feature>
<keyword evidence="2 4" id="KW-0862">Zinc</keyword>
<dbReference type="Gene3D" id="2.10.110.10">
    <property type="entry name" value="Cysteine Rich Protein"/>
    <property type="match status" value="1"/>
</dbReference>
<dbReference type="GO" id="GO:0035331">
    <property type="term" value="P:negative regulation of hippo signaling"/>
    <property type="evidence" value="ECO:0007669"/>
    <property type="project" value="TreeGrafter"/>
</dbReference>
<dbReference type="InterPro" id="IPR001781">
    <property type="entry name" value="Znf_LIM"/>
</dbReference>
<dbReference type="GO" id="GO:0046872">
    <property type="term" value="F:metal ion binding"/>
    <property type="evidence" value="ECO:0007669"/>
    <property type="project" value="UniProtKB-KW"/>
</dbReference>
<dbReference type="GO" id="GO:0005667">
    <property type="term" value="C:transcription regulator complex"/>
    <property type="evidence" value="ECO:0007669"/>
    <property type="project" value="TreeGrafter"/>
</dbReference>
<dbReference type="GO" id="GO:0003714">
    <property type="term" value="F:transcription corepressor activity"/>
    <property type="evidence" value="ECO:0007669"/>
    <property type="project" value="TreeGrafter"/>
</dbReference>
<feature type="compositionally biased region" description="Polar residues" evidence="5">
    <location>
        <begin position="26"/>
        <end position="35"/>
    </location>
</feature>
<evidence type="ECO:0000313" key="7">
    <source>
        <dbReference type="WBParaSite" id="MCU_006045-RA"/>
    </source>
</evidence>
<evidence type="ECO:0000259" key="6">
    <source>
        <dbReference type="PROSITE" id="PS50023"/>
    </source>
</evidence>
<dbReference type="InterPro" id="IPR047172">
    <property type="entry name" value="Ajuba-like"/>
</dbReference>
<accession>A0A5K3F7N9</accession>
<dbReference type="PANTHER" id="PTHR24219">
    <property type="entry name" value="LIM DOMAIN-CONTAINING PROTEIN JUB"/>
    <property type="match status" value="1"/>
</dbReference>
<evidence type="ECO:0000256" key="4">
    <source>
        <dbReference type="PROSITE-ProRule" id="PRU00125"/>
    </source>
</evidence>